<dbReference type="EMBL" id="JACHWS010000004">
    <property type="protein sequence ID" value="MBB3039605.1"/>
    <property type="molecule type" value="Genomic_DNA"/>
</dbReference>
<gene>
    <name evidence="3" type="ORF">FHU29_004093</name>
</gene>
<evidence type="ECO:0000313" key="3">
    <source>
        <dbReference type="EMBL" id="MBB3039605.1"/>
    </source>
</evidence>
<name>A0A839RRX2_9ACTN</name>
<protein>
    <submittedName>
        <fullName evidence="3">Uncharacterized protein</fullName>
    </submittedName>
</protein>
<organism evidence="3 4">
    <name type="scientific">Hoyosella altamirensis</name>
    <dbReference type="NCBI Taxonomy" id="616997"/>
    <lineage>
        <taxon>Bacteria</taxon>
        <taxon>Bacillati</taxon>
        <taxon>Actinomycetota</taxon>
        <taxon>Actinomycetes</taxon>
        <taxon>Mycobacteriales</taxon>
        <taxon>Hoyosellaceae</taxon>
        <taxon>Hoyosella</taxon>
    </lineage>
</organism>
<dbReference type="Proteomes" id="UP000567922">
    <property type="component" value="Unassembled WGS sequence"/>
</dbReference>
<keyword evidence="2" id="KW-1133">Transmembrane helix</keyword>
<reference evidence="3 4" key="1">
    <citation type="submission" date="2020-08" db="EMBL/GenBank/DDBJ databases">
        <title>Sequencing the genomes of 1000 actinobacteria strains.</title>
        <authorList>
            <person name="Klenk H.-P."/>
        </authorList>
    </citation>
    <scope>NUCLEOTIDE SEQUENCE [LARGE SCALE GENOMIC DNA]</scope>
    <source>
        <strain evidence="3 4">DSM 45258</strain>
    </source>
</reference>
<evidence type="ECO:0000256" key="1">
    <source>
        <dbReference type="SAM" id="MobiDB-lite"/>
    </source>
</evidence>
<evidence type="ECO:0000256" key="2">
    <source>
        <dbReference type="SAM" id="Phobius"/>
    </source>
</evidence>
<feature type="transmembrane region" description="Helical" evidence="2">
    <location>
        <begin position="296"/>
        <end position="317"/>
    </location>
</feature>
<evidence type="ECO:0000313" key="4">
    <source>
        <dbReference type="Proteomes" id="UP000567922"/>
    </source>
</evidence>
<feature type="compositionally biased region" description="Pro residues" evidence="1">
    <location>
        <begin position="363"/>
        <end position="414"/>
    </location>
</feature>
<dbReference type="AlphaFoldDB" id="A0A839RRX2"/>
<feature type="compositionally biased region" description="Acidic residues" evidence="1">
    <location>
        <begin position="444"/>
        <end position="469"/>
    </location>
</feature>
<keyword evidence="2" id="KW-0812">Transmembrane</keyword>
<dbReference type="RefSeq" id="WP_064438380.1">
    <property type="nucleotide sequence ID" value="NZ_BDDI01000001.1"/>
</dbReference>
<accession>A0A839RRX2</accession>
<keyword evidence="4" id="KW-1185">Reference proteome</keyword>
<keyword evidence="2" id="KW-0472">Membrane</keyword>
<comment type="caution">
    <text evidence="3">The sequence shown here is derived from an EMBL/GenBank/DDBJ whole genome shotgun (WGS) entry which is preliminary data.</text>
</comment>
<sequence>MGTVLGIAVDARHLRSALRYPDGSCDEQTVPVGSEGIGNAVATAVSLMQEWAGPIRSVVVASPNLEPIQSIEDALGSNENRVVQFVDLAAAQWAYLLEIGVFIAPGDVILYSLGDNSATVSIVDPESGETLARDYHPYMGQRAIDLAIQQVSGSRHRVDEIRRLLTDRATANVGGVTVHRTDVTARLASVAEQSFQAALQLAQDAQRDVKSIYLIGSSAVLLAPIARNYRSVPIIVPEDPGAVAAIGAASLVTAARAAEQTGTAPASGVAVVKAARVSGHRRPTGVYRRSPNSRKLIAGAAVIALFAGIGLGVHLAATSANDFERLTAPVSDPDPSESAKTGSDDSADSAPNHADREELAPLPEAPPPPPAPLPAPPAPPQPQPVEAPPYEPVAPPAPPPPPAEPPPAEPPPAEPVEQPENVPGREEAAQPVAPEVEGSQGDGPDGDASETEDETNVDDEPDSADEDVVTEVPLGF</sequence>
<dbReference type="SUPFAM" id="SSF53067">
    <property type="entry name" value="Actin-like ATPase domain"/>
    <property type="match status" value="1"/>
</dbReference>
<feature type="region of interest" description="Disordered" evidence="1">
    <location>
        <begin position="326"/>
        <end position="476"/>
    </location>
</feature>
<dbReference type="OrthoDB" id="9817852at2"/>
<proteinExistence type="predicted"/>
<dbReference type="InterPro" id="IPR043129">
    <property type="entry name" value="ATPase_NBD"/>
</dbReference>